<dbReference type="FunFam" id="3.40.50.970:FF:000129">
    <property type="entry name" value="Transketolase"/>
    <property type="match status" value="1"/>
</dbReference>
<sequence>MKVTKGLIKAYSRMGQKGAAAGVGMLEVAKMDPELRVLVADSIAIASLDRFYNLYPDKVVNVGIAEQCLVSAAAGMASESKGSVYAFTYSAFLIVRALEQVRLNLAYHECNVKLVGNSAGFSMEMLGVSHWAIEDIAFIRTLPNITILSAADCLQAIKMIIAADQINGPVYIRLSGNQNVPIVYEEDFDYQIGKAIKVRDGNNVAIIATGLMVYESCCAADILLQDGINCCVIDMHTIKPLDIEVIDDVFDQFELVITIEEHSVIGGLGAAISEYNASKRIKAKQVIIGASNQYLKLGTQRYIWEQYGLTAEKIAERIKQELNK</sequence>
<accession>A0A7J4XNN7</accession>
<dbReference type="InterPro" id="IPR029061">
    <property type="entry name" value="THDP-binding"/>
</dbReference>
<protein>
    <recommendedName>
        <fullName evidence="4">Transketolase-like pyrimidine-binding domain-containing protein</fullName>
    </recommendedName>
</protein>
<dbReference type="InterPro" id="IPR033248">
    <property type="entry name" value="Transketolase_C"/>
</dbReference>
<comment type="cofactor">
    <cofactor evidence="1">
        <name>thiamine diphosphate</name>
        <dbReference type="ChEBI" id="CHEBI:58937"/>
    </cofactor>
</comment>
<dbReference type="PANTHER" id="PTHR43825">
    <property type="entry name" value="PYRUVATE DEHYDROGENASE E1 COMPONENT"/>
    <property type="match status" value="1"/>
</dbReference>
<dbReference type="RefSeq" id="WP_129648800.1">
    <property type="nucleotide sequence ID" value="NZ_CP081899.1"/>
</dbReference>
<proteinExistence type="inferred from homology"/>
<reference evidence="5 6" key="1">
    <citation type="journal article" date="2019" name="Nat. Med.">
        <title>A library of human gut bacterial isolates paired with longitudinal multiomics data enables mechanistic microbiome research.</title>
        <authorList>
            <person name="Poyet M."/>
            <person name="Groussin M."/>
            <person name="Gibbons S.M."/>
            <person name="Avila-Pacheco J."/>
            <person name="Jiang X."/>
            <person name="Kearney S.M."/>
            <person name="Perrotta A.R."/>
            <person name="Berdy B."/>
            <person name="Zhao S."/>
            <person name="Lieberman T.D."/>
            <person name="Swanson P.K."/>
            <person name="Smith M."/>
            <person name="Roesemann S."/>
            <person name="Alexander J.E."/>
            <person name="Rich S.A."/>
            <person name="Livny J."/>
            <person name="Vlamakis H."/>
            <person name="Clish C."/>
            <person name="Bullock K."/>
            <person name="Deik A."/>
            <person name="Scott J."/>
            <person name="Pierce K.A."/>
            <person name="Xavier R.J."/>
            <person name="Alm E.J."/>
        </authorList>
    </citation>
    <scope>NUCLEOTIDE SEQUENCE [LARGE SCALE GENOMIC DNA]</scope>
    <source>
        <strain evidence="5 6">BIOML-A10</strain>
    </source>
</reference>
<name>A0A7J4XNN7_9BACE</name>
<dbReference type="SMART" id="SM00861">
    <property type="entry name" value="Transket_pyr"/>
    <property type="match status" value="1"/>
</dbReference>
<dbReference type="Gene3D" id="3.40.50.970">
    <property type="match status" value="1"/>
</dbReference>
<evidence type="ECO:0000259" key="4">
    <source>
        <dbReference type="SMART" id="SM00861"/>
    </source>
</evidence>
<dbReference type="Pfam" id="PF02780">
    <property type="entry name" value="Transketolase_C"/>
    <property type="match status" value="1"/>
</dbReference>
<dbReference type="Proteomes" id="UP000422221">
    <property type="component" value="Unassembled WGS sequence"/>
</dbReference>
<evidence type="ECO:0000256" key="3">
    <source>
        <dbReference type="ARBA" id="ARBA00023052"/>
    </source>
</evidence>
<evidence type="ECO:0000256" key="1">
    <source>
        <dbReference type="ARBA" id="ARBA00001964"/>
    </source>
</evidence>
<dbReference type="SUPFAM" id="SSF52518">
    <property type="entry name" value="Thiamin diphosphate-binding fold (THDP-binding)"/>
    <property type="match status" value="1"/>
</dbReference>
<dbReference type="CDD" id="cd07033">
    <property type="entry name" value="TPP_PYR_DXS_TK_like"/>
    <property type="match status" value="1"/>
</dbReference>
<keyword evidence="3" id="KW-0786">Thiamine pyrophosphate</keyword>
<dbReference type="Gene3D" id="3.40.50.920">
    <property type="match status" value="1"/>
</dbReference>
<comment type="caution">
    <text evidence="5">The sequence shown here is derived from an EMBL/GenBank/DDBJ whole genome shotgun (WGS) entry which is preliminary data.</text>
</comment>
<evidence type="ECO:0000313" key="6">
    <source>
        <dbReference type="Proteomes" id="UP000422221"/>
    </source>
</evidence>
<dbReference type="PANTHER" id="PTHR43825:SF1">
    <property type="entry name" value="TRANSKETOLASE-LIKE PYRIMIDINE-BINDING DOMAIN-CONTAINING PROTEIN"/>
    <property type="match status" value="1"/>
</dbReference>
<dbReference type="SUPFAM" id="SSF52922">
    <property type="entry name" value="TK C-terminal domain-like"/>
    <property type="match status" value="1"/>
</dbReference>
<evidence type="ECO:0000313" key="5">
    <source>
        <dbReference type="EMBL" id="KAA3770438.1"/>
    </source>
</evidence>
<feature type="domain" description="Transketolase-like pyrimidine-binding" evidence="4">
    <location>
        <begin position="15"/>
        <end position="182"/>
    </location>
</feature>
<dbReference type="EMBL" id="VWMK01000001">
    <property type="protein sequence ID" value="KAA3770438.1"/>
    <property type="molecule type" value="Genomic_DNA"/>
</dbReference>
<comment type="similarity">
    <text evidence="2">Belongs to the transketolase family.</text>
</comment>
<dbReference type="InterPro" id="IPR005475">
    <property type="entry name" value="Transketolase-like_Pyr-bd"/>
</dbReference>
<dbReference type="InterPro" id="IPR051157">
    <property type="entry name" value="PDH/Transketolase"/>
</dbReference>
<dbReference type="InterPro" id="IPR009014">
    <property type="entry name" value="Transketo_C/PFOR_II"/>
</dbReference>
<evidence type="ECO:0000256" key="2">
    <source>
        <dbReference type="ARBA" id="ARBA00007131"/>
    </source>
</evidence>
<gene>
    <name evidence="5" type="ORF">F3F73_00340</name>
</gene>
<organism evidence="5 6">
    <name type="scientific">Bacteroides salyersiae</name>
    <dbReference type="NCBI Taxonomy" id="291644"/>
    <lineage>
        <taxon>Bacteria</taxon>
        <taxon>Pseudomonadati</taxon>
        <taxon>Bacteroidota</taxon>
        <taxon>Bacteroidia</taxon>
        <taxon>Bacteroidales</taxon>
        <taxon>Bacteroidaceae</taxon>
        <taxon>Bacteroides</taxon>
    </lineage>
</organism>
<dbReference type="Pfam" id="PF02779">
    <property type="entry name" value="Transket_pyr"/>
    <property type="match status" value="1"/>
</dbReference>
<dbReference type="AlphaFoldDB" id="A0A7J4XNN7"/>